<keyword evidence="2 11" id="KW-0158">Chromosome</keyword>
<evidence type="ECO:0000313" key="17">
    <source>
        <dbReference type="EMBL" id="TPX13262.1"/>
    </source>
</evidence>
<reference evidence="17 18" key="1">
    <citation type="submission" date="2019-06" db="EMBL/GenBank/DDBJ databases">
        <title>Draft genome sequence of the filamentous fungus Phialemoniopsis curvata isolated from diesel fuel.</title>
        <authorList>
            <person name="Varaljay V.A."/>
            <person name="Lyon W.J."/>
            <person name="Crouch A.L."/>
            <person name="Drake C.E."/>
            <person name="Hollomon J.M."/>
            <person name="Nadeau L.J."/>
            <person name="Nunn H.S."/>
            <person name="Stevenson B.S."/>
            <person name="Bojanowski C.L."/>
            <person name="Crookes-Goodson W.J."/>
        </authorList>
    </citation>
    <scope>NUCLEOTIDE SEQUENCE [LARGE SCALE GENOMIC DNA]</scope>
    <source>
        <strain evidence="17 18">D216</strain>
    </source>
</reference>
<dbReference type="Proteomes" id="UP000319257">
    <property type="component" value="Unassembled WGS sequence"/>
</dbReference>
<evidence type="ECO:0000256" key="3">
    <source>
        <dbReference type="ARBA" id="ARBA00022705"/>
    </source>
</evidence>
<evidence type="ECO:0000259" key="16">
    <source>
        <dbReference type="SMART" id="SM01287"/>
    </source>
</evidence>
<dbReference type="InterPro" id="IPR029149">
    <property type="entry name" value="Creatin/AminoP/Spt16_N"/>
</dbReference>
<evidence type="ECO:0000256" key="9">
    <source>
        <dbReference type="ARBA" id="ARBA00023242"/>
    </source>
</evidence>
<keyword evidence="8 11" id="KW-0234">DNA repair</keyword>
<evidence type="ECO:0000256" key="5">
    <source>
        <dbReference type="ARBA" id="ARBA00023015"/>
    </source>
</evidence>
<dbReference type="CDD" id="cd01091">
    <property type="entry name" value="CDC68-like"/>
    <property type="match status" value="1"/>
</dbReference>
<dbReference type="Pfam" id="PF24824">
    <property type="entry name" value="PH_SPT16"/>
    <property type="match status" value="1"/>
</dbReference>
<dbReference type="SMART" id="SM01287">
    <property type="entry name" value="Rtt106"/>
    <property type="match status" value="1"/>
</dbReference>
<feature type="region of interest" description="Disordered" evidence="13">
    <location>
        <begin position="939"/>
        <end position="1031"/>
    </location>
</feature>
<organism evidence="17 18">
    <name type="scientific">Thyridium curvatum</name>
    <dbReference type="NCBI Taxonomy" id="1093900"/>
    <lineage>
        <taxon>Eukaryota</taxon>
        <taxon>Fungi</taxon>
        <taxon>Dikarya</taxon>
        <taxon>Ascomycota</taxon>
        <taxon>Pezizomycotina</taxon>
        <taxon>Sordariomycetes</taxon>
        <taxon>Sordariomycetidae</taxon>
        <taxon>Thyridiales</taxon>
        <taxon>Thyridiaceae</taxon>
        <taxon>Thyridium</taxon>
    </lineage>
</organism>
<dbReference type="Pfam" id="PF14826">
    <property type="entry name" value="FACT-Spt16_Nlob"/>
    <property type="match status" value="1"/>
</dbReference>
<sequence>MAEIKIDSKLFQERISHFASAWKADKRAGDAVFSGASSILIMMGKVEETPELHKNNAMHFWLLGYEFPTTLMLFTVDTLYIVTTQKKAKYLDQVKGGRFPVEVLVRGKDAAENEKIFVKITDIIKEAGNKVGVLTRDTSRGPFVDEWKKTFSEKCKDVEQVDIASALSIAAFATKDETELRAMRTSSKACVALMHPYFLDEMSNILDQDKKVKHSALADKVEKKLDDDKFWKTVELPNKQKLPSDFDVEQLDWVLGPVVQSGGKFDLKWQSEVNNDNLHPGIIISALGLRYKSYCSAIARTFLVDPNKSQESNYKLLYAVHNLILKEIRDGAVIKDVYNRALSYVKSKKPELEKHFLKNIGYGVGLENRDPTLVLNGKNSRALKDGMTLCITTGFSDIENPTPQDKNSKHYSLVITDTIRVTTAEPVVFTGDAPSDADASSFFFKDDEEAQPTPKKEKKDSRVGAVATKNITSTRLRSERSTQVDEDAEKRRREHQKELATKKQKEGLARFAESTGGQDGKEVKKFKRFESYKRDNQFPLKIRDLGIVVDAKNNTVVLPVMGRPVPFHINTIKNASKSDEGEWSYLRVNLLSPGQGVGRKDDQPFEDASAHFVRSLTFRSMDGDRYADIANQISNMKKDANKKEQEKKDMEDVVEQDKLIEIRNRRPAVLDNVFIRPALEGKRVPGKIEIHQNGIRYQSPLSTQQRVDVLFSNVRHLFFQPCQHELIVIIHIHLKDPILVGNKKKTKDVQFYREATDIQFDETGNRKRKYRYGDEDEFEAEQEERRRRAELDRLFKAFAEKIAEAGRNENIEVDMPLRELGFNGVPFRSNVYIQPTTECLIQVTEPPFMVLTLEDIEVAHLERVQFGLKNFDLVFVFKDFTRAPYHINTIPVESLEDVKEFLDSSDIAFTEGPLNLNWPTIMKTVTADTHQFFADGGWSFLQNESDDEDQEESEEESAFEIDESELEEASESSEEDSDFDSNASAEASDEDVSEEEEGEDWDELERKAKKRDREGGLEDEDRSGKKKQRRR</sequence>
<evidence type="ECO:0000256" key="2">
    <source>
        <dbReference type="ARBA" id="ARBA00022454"/>
    </source>
</evidence>
<feature type="compositionally biased region" description="Acidic residues" evidence="13">
    <location>
        <begin position="987"/>
        <end position="1003"/>
    </location>
</feature>
<dbReference type="InterPro" id="IPR040258">
    <property type="entry name" value="Spt16"/>
</dbReference>
<dbReference type="SUPFAM" id="SSF55920">
    <property type="entry name" value="Creatinase/aminopeptidase"/>
    <property type="match status" value="1"/>
</dbReference>
<feature type="domain" description="FACT complex subunit SPT16 middle" evidence="15">
    <location>
        <begin position="547"/>
        <end position="697"/>
    </location>
</feature>
<dbReference type="GO" id="GO:0006281">
    <property type="term" value="P:DNA repair"/>
    <property type="evidence" value="ECO:0007669"/>
    <property type="project" value="UniProtKB-UniRule"/>
</dbReference>
<dbReference type="InterPro" id="IPR033825">
    <property type="entry name" value="Spt16_M24"/>
</dbReference>
<dbReference type="SMART" id="SM01286">
    <property type="entry name" value="SPT16"/>
    <property type="match status" value="1"/>
</dbReference>
<dbReference type="InterPro" id="IPR011993">
    <property type="entry name" value="PH-like_dom_sf"/>
</dbReference>
<keyword evidence="18" id="KW-1185">Reference proteome</keyword>
<dbReference type="SMART" id="SM01285">
    <property type="entry name" value="FACT-Spt16_Nlob"/>
    <property type="match status" value="1"/>
</dbReference>
<dbReference type="RefSeq" id="XP_030994973.1">
    <property type="nucleotide sequence ID" value="XM_031140845.1"/>
</dbReference>
<dbReference type="Pfam" id="PF00557">
    <property type="entry name" value="Peptidase_M24"/>
    <property type="match status" value="1"/>
</dbReference>
<keyword evidence="7 11" id="KW-0804">Transcription</keyword>
<dbReference type="GeneID" id="41973682"/>
<dbReference type="GO" id="GO:0006368">
    <property type="term" value="P:transcription elongation by RNA polymerase II"/>
    <property type="evidence" value="ECO:0007669"/>
    <property type="project" value="TreeGrafter"/>
</dbReference>
<comment type="caution">
    <text evidence="17">The sequence shown here is derived from an EMBL/GenBank/DDBJ whole genome shotgun (WGS) entry which is preliminary data.</text>
</comment>
<evidence type="ECO:0000256" key="6">
    <source>
        <dbReference type="ARBA" id="ARBA00023054"/>
    </source>
</evidence>
<dbReference type="FunFam" id="2.30.29.30:FF:000017">
    <property type="entry name" value="FACT complex subunit SPT16"/>
    <property type="match status" value="1"/>
</dbReference>
<keyword evidence="9 11" id="KW-0539">Nucleus</keyword>
<dbReference type="Pfam" id="PF08644">
    <property type="entry name" value="SPT16"/>
    <property type="match status" value="1"/>
</dbReference>
<dbReference type="GO" id="GO:0035101">
    <property type="term" value="C:FACT complex"/>
    <property type="evidence" value="ECO:0007669"/>
    <property type="project" value="UniProtKB-UniRule"/>
</dbReference>
<dbReference type="GO" id="GO:0034728">
    <property type="term" value="P:nucleosome organization"/>
    <property type="evidence" value="ECO:0007669"/>
    <property type="project" value="UniProtKB-ARBA"/>
</dbReference>
<comment type="subcellular location">
    <subcellularLocation>
        <location evidence="11">Nucleus</location>
    </subcellularLocation>
    <subcellularLocation>
        <location evidence="11">Chromosome</location>
    </subcellularLocation>
</comment>
<feature type="region of interest" description="Disordered" evidence="13">
    <location>
        <begin position="443"/>
        <end position="516"/>
    </location>
</feature>
<dbReference type="Pfam" id="PF08512">
    <property type="entry name" value="Rttp106-like_middle"/>
    <property type="match status" value="1"/>
</dbReference>
<feature type="domain" description="Histone chaperone RTT106/FACT complex subunit SPT16-like middle" evidence="16">
    <location>
        <begin position="822"/>
        <end position="912"/>
    </location>
</feature>
<dbReference type="InterPro" id="IPR013719">
    <property type="entry name" value="RTT106/SPT16-like_middle_dom"/>
</dbReference>
<dbReference type="PANTHER" id="PTHR13980">
    <property type="entry name" value="CDC68 RELATED"/>
    <property type="match status" value="1"/>
</dbReference>
<evidence type="ECO:0000256" key="10">
    <source>
        <dbReference type="ARBA" id="ARBA00025370"/>
    </source>
</evidence>
<keyword evidence="6 12" id="KW-0175">Coiled coil</keyword>
<keyword evidence="4 11" id="KW-0227">DNA damage</keyword>
<dbReference type="InterPro" id="IPR048969">
    <property type="entry name" value="FACT_SPT16_C"/>
</dbReference>
<evidence type="ECO:0000256" key="1">
    <source>
        <dbReference type="ARBA" id="ARBA00010779"/>
    </source>
</evidence>
<protein>
    <recommendedName>
        <fullName evidence="11">FACT complex subunit</fullName>
    </recommendedName>
</protein>
<dbReference type="OrthoDB" id="10251642at2759"/>
<evidence type="ECO:0000259" key="15">
    <source>
        <dbReference type="SMART" id="SM01286"/>
    </source>
</evidence>
<dbReference type="Pfam" id="PF21091">
    <property type="entry name" value="SPT16_C"/>
    <property type="match status" value="1"/>
</dbReference>
<evidence type="ECO:0000256" key="7">
    <source>
        <dbReference type="ARBA" id="ARBA00023163"/>
    </source>
</evidence>
<feature type="domain" description="FACT complex subunit SPT16 N-terminal lobe" evidence="14">
    <location>
        <begin position="6"/>
        <end position="167"/>
    </location>
</feature>
<dbReference type="InterPro" id="IPR000994">
    <property type="entry name" value="Pept_M24"/>
</dbReference>
<evidence type="ECO:0000259" key="14">
    <source>
        <dbReference type="SMART" id="SM01285"/>
    </source>
</evidence>
<comment type="function">
    <text evidence="10 11">Component of the FACT complex, a general chromatin factor that acts to reorganize nucleosomes. The FACT complex is involved in multiple processes that require DNA as a template such as mRNA elongation, DNA replication and DNA repair. During transcription elongation the FACT complex acts as a histone chaperone that both destabilizes and restores nucleosomal structure. It facilitates the passage of RNA polymerase II and transcription by promoting the dissociation of one histone H2A-H2B dimer from the nucleosome, then subsequently promotes the reestablishment of the nucleosome following the passage of RNA polymerase II.</text>
</comment>
<accession>A0A507ATE6</accession>
<evidence type="ECO:0000256" key="12">
    <source>
        <dbReference type="SAM" id="Coils"/>
    </source>
</evidence>
<dbReference type="Gene3D" id="2.30.29.150">
    <property type="match status" value="1"/>
</dbReference>
<dbReference type="EMBL" id="SKBQ01000035">
    <property type="protein sequence ID" value="TPX13262.1"/>
    <property type="molecule type" value="Genomic_DNA"/>
</dbReference>
<evidence type="ECO:0000256" key="4">
    <source>
        <dbReference type="ARBA" id="ARBA00022763"/>
    </source>
</evidence>
<gene>
    <name evidence="17" type="ORF">E0L32_006235</name>
</gene>
<name>A0A507ATE6_9PEZI</name>
<dbReference type="Gene3D" id="3.40.350.10">
    <property type="entry name" value="Creatinase/prolidase N-terminal domain"/>
    <property type="match status" value="1"/>
</dbReference>
<dbReference type="Gene3D" id="2.30.29.30">
    <property type="entry name" value="Pleckstrin-homology domain (PH domain)/Phosphotyrosine-binding domain (PTB)"/>
    <property type="match status" value="1"/>
</dbReference>
<dbReference type="Gene3D" id="3.90.230.10">
    <property type="entry name" value="Creatinase/methionine aminopeptidase superfamily"/>
    <property type="match status" value="1"/>
</dbReference>
<evidence type="ECO:0000256" key="8">
    <source>
        <dbReference type="ARBA" id="ARBA00023204"/>
    </source>
</evidence>
<dbReference type="STRING" id="1093900.A0A507ATE6"/>
<evidence type="ECO:0000313" key="18">
    <source>
        <dbReference type="Proteomes" id="UP000319257"/>
    </source>
</evidence>
<feature type="coiled-coil region" evidence="12">
    <location>
        <begin position="626"/>
        <end position="656"/>
    </location>
</feature>
<dbReference type="FunCoup" id="A0A507ATE6">
    <property type="interactions" value="1254"/>
</dbReference>
<feature type="compositionally biased region" description="Basic and acidic residues" evidence="13">
    <location>
        <begin position="476"/>
        <end position="508"/>
    </location>
</feature>
<dbReference type="AlphaFoldDB" id="A0A507ATE6"/>
<keyword evidence="5 11" id="KW-0805">Transcription regulation</keyword>
<dbReference type="GO" id="GO:0031491">
    <property type="term" value="F:nucleosome binding"/>
    <property type="evidence" value="ECO:0007669"/>
    <property type="project" value="TreeGrafter"/>
</dbReference>
<dbReference type="InterPro" id="IPR029148">
    <property type="entry name" value="FACT-SPT16_Nlobe"/>
</dbReference>
<dbReference type="Gene3D" id="2.30.29.210">
    <property type="entry name" value="FACT complex subunit Spt16p/Cdc68p"/>
    <property type="match status" value="1"/>
</dbReference>
<comment type="similarity">
    <text evidence="1 11">Belongs to the peptidase M24 family. SPT16 subfamily.</text>
</comment>
<dbReference type="InterPro" id="IPR056595">
    <property type="entry name" value="Fact-SPT16_PH"/>
</dbReference>
<dbReference type="InterPro" id="IPR036005">
    <property type="entry name" value="Creatinase/aminopeptidase-like"/>
</dbReference>
<proteinExistence type="inferred from homology"/>
<comment type="subunit">
    <text evidence="11">Component of the FACT complex.</text>
</comment>
<dbReference type="InParanoid" id="A0A507ATE6"/>
<keyword evidence="3 11" id="KW-0235">DNA replication</keyword>
<dbReference type="FunFam" id="3.90.230.10:FF:000005">
    <property type="entry name" value="FACT complex subunit spt16"/>
    <property type="match status" value="1"/>
</dbReference>
<evidence type="ECO:0000256" key="11">
    <source>
        <dbReference type="RuleBase" id="RU367052"/>
    </source>
</evidence>
<dbReference type="GO" id="GO:0010468">
    <property type="term" value="P:regulation of gene expression"/>
    <property type="evidence" value="ECO:0007669"/>
    <property type="project" value="UniProtKB-ARBA"/>
</dbReference>
<feature type="compositionally biased region" description="Acidic residues" evidence="13">
    <location>
        <begin position="944"/>
        <end position="979"/>
    </location>
</feature>
<dbReference type="FunFam" id="2.30.29.150:FF:000002">
    <property type="entry name" value="FACT complex subunit SPT16"/>
    <property type="match status" value="1"/>
</dbReference>
<dbReference type="GO" id="GO:0006260">
    <property type="term" value="P:DNA replication"/>
    <property type="evidence" value="ECO:0007669"/>
    <property type="project" value="UniProtKB-KW"/>
</dbReference>
<dbReference type="FunFam" id="2.30.29.210:FF:000001">
    <property type="entry name" value="FACT complex subunit spt16"/>
    <property type="match status" value="1"/>
</dbReference>
<dbReference type="FunFam" id="3.40.350.10:FF:000006">
    <property type="entry name" value="FACT complex subunit SPT16"/>
    <property type="match status" value="1"/>
</dbReference>
<dbReference type="PANTHER" id="PTHR13980:SF15">
    <property type="entry name" value="FACT COMPLEX SUBUNIT SPT16"/>
    <property type="match status" value="1"/>
</dbReference>
<evidence type="ECO:0000256" key="13">
    <source>
        <dbReference type="SAM" id="MobiDB-lite"/>
    </source>
</evidence>
<dbReference type="InterPro" id="IPR013953">
    <property type="entry name" value="FACT_SPT16_M"/>
</dbReference>